<evidence type="ECO:0000256" key="9">
    <source>
        <dbReference type="PROSITE-ProRule" id="PRU00042"/>
    </source>
</evidence>
<evidence type="ECO:0000256" key="6">
    <source>
        <dbReference type="ARBA" id="ARBA00023015"/>
    </source>
</evidence>
<dbReference type="EMBL" id="JAAAHY010001784">
    <property type="protein sequence ID" value="KAF9946785.1"/>
    <property type="molecule type" value="Genomic_DNA"/>
</dbReference>
<feature type="region of interest" description="Disordered" evidence="10">
    <location>
        <begin position="249"/>
        <end position="291"/>
    </location>
</feature>
<accession>A0A9P6LVK5</accession>
<gene>
    <name evidence="12" type="ORF">BGZ70_003027</name>
</gene>
<dbReference type="PANTHER" id="PTHR46179:SF13">
    <property type="entry name" value="C2H2-TYPE DOMAIN-CONTAINING PROTEIN"/>
    <property type="match status" value="1"/>
</dbReference>
<keyword evidence="6" id="KW-0805">Transcription regulation</keyword>
<dbReference type="GO" id="GO:0008270">
    <property type="term" value="F:zinc ion binding"/>
    <property type="evidence" value="ECO:0007669"/>
    <property type="project" value="UniProtKB-KW"/>
</dbReference>
<evidence type="ECO:0000256" key="10">
    <source>
        <dbReference type="SAM" id="MobiDB-lite"/>
    </source>
</evidence>
<feature type="compositionally biased region" description="Polar residues" evidence="10">
    <location>
        <begin position="81"/>
        <end position="94"/>
    </location>
</feature>
<feature type="region of interest" description="Disordered" evidence="10">
    <location>
        <begin position="355"/>
        <end position="375"/>
    </location>
</feature>
<dbReference type="PANTHER" id="PTHR46179">
    <property type="entry name" value="ZINC FINGER PROTEIN"/>
    <property type="match status" value="1"/>
</dbReference>
<evidence type="ECO:0000313" key="13">
    <source>
        <dbReference type="Proteomes" id="UP000738359"/>
    </source>
</evidence>
<dbReference type="GO" id="GO:0005634">
    <property type="term" value="C:nucleus"/>
    <property type="evidence" value="ECO:0007669"/>
    <property type="project" value="UniProtKB-SubCell"/>
</dbReference>
<evidence type="ECO:0000256" key="7">
    <source>
        <dbReference type="ARBA" id="ARBA00023163"/>
    </source>
</evidence>
<keyword evidence="5" id="KW-0862">Zinc</keyword>
<feature type="compositionally biased region" description="Low complexity" evidence="10">
    <location>
        <begin position="251"/>
        <end position="272"/>
    </location>
</feature>
<keyword evidence="4 9" id="KW-0863">Zinc-finger</keyword>
<feature type="compositionally biased region" description="Low complexity" evidence="10">
    <location>
        <begin position="116"/>
        <end position="127"/>
    </location>
</feature>
<dbReference type="FunFam" id="3.30.160.60:FF:000072">
    <property type="entry name" value="zinc finger protein 143 isoform X1"/>
    <property type="match status" value="1"/>
</dbReference>
<protein>
    <recommendedName>
        <fullName evidence="11">C2H2-type domain-containing protein</fullName>
    </recommendedName>
</protein>
<keyword evidence="2" id="KW-0479">Metal-binding</keyword>
<keyword evidence="8" id="KW-0539">Nucleus</keyword>
<sequence>MTHSHSQQHHHPQQQGFAADAQFFVPHAFPLGQAQNGLPISYLANHPTHNNTNTNNHNSDTSNSNSTPHYTYQVPVHPFQMTASQNSPDTSLASPSRVRYGFPTSDPLPFQPTVHPMAPMTSTSAPAATQDMDDVQANASISHSPSSSSLDGSSPTFQGPFGSPFALRSAGRVHSLPFTDHHLSRFELQDDYMDCAFPRHGSLGSLCLDTQSLELLEASLPTMNAGGPHYPYPHHPSPHHPLELAGTAMAPSLSSSSISSESSLPSPNDVSSKQTCVTSNGGKPKLRRASTALDSPGRMFTCIYDDCGKLFKRSEHLKRHVRSVHTLEKPYICPVDSCPKRFSRSDNLNQHIRVHRPEKERSNSKQPFSSFTPFL</sequence>
<evidence type="ECO:0000256" key="8">
    <source>
        <dbReference type="ARBA" id="ARBA00023242"/>
    </source>
</evidence>
<dbReference type="InterPro" id="IPR013087">
    <property type="entry name" value="Znf_C2H2_type"/>
</dbReference>
<feature type="domain" description="C2H2-type" evidence="11">
    <location>
        <begin position="331"/>
        <end position="360"/>
    </location>
</feature>
<organism evidence="12 13">
    <name type="scientific">Mortierella alpina</name>
    <name type="common">Oleaginous fungus</name>
    <name type="synonym">Mortierella renispora</name>
    <dbReference type="NCBI Taxonomy" id="64518"/>
    <lineage>
        <taxon>Eukaryota</taxon>
        <taxon>Fungi</taxon>
        <taxon>Fungi incertae sedis</taxon>
        <taxon>Mucoromycota</taxon>
        <taxon>Mortierellomycotina</taxon>
        <taxon>Mortierellomycetes</taxon>
        <taxon>Mortierellales</taxon>
        <taxon>Mortierellaceae</taxon>
        <taxon>Mortierella</taxon>
    </lineage>
</organism>
<dbReference type="Gene3D" id="3.30.160.60">
    <property type="entry name" value="Classic Zinc Finger"/>
    <property type="match status" value="2"/>
</dbReference>
<evidence type="ECO:0000256" key="3">
    <source>
        <dbReference type="ARBA" id="ARBA00022737"/>
    </source>
</evidence>
<evidence type="ECO:0000313" key="12">
    <source>
        <dbReference type="EMBL" id="KAF9946785.1"/>
    </source>
</evidence>
<dbReference type="SUPFAM" id="SSF57667">
    <property type="entry name" value="beta-beta-alpha zinc fingers"/>
    <property type="match status" value="1"/>
</dbReference>
<feature type="compositionally biased region" description="Polar residues" evidence="10">
    <location>
        <begin position="364"/>
        <end position="375"/>
    </location>
</feature>
<comment type="caution">
    <text evidence="12">The sequence shown here is derived from an EMBL/GenBank/DDBJ whole genome shotgun (WGS) entry which is preliminary data.</text>
</comment>
<proteinExistence type="predicted"/>
<dbReference type="PROSITE" id="PS50157">
    <property type="entry name" value="ZINC_FINGER_C2H2_2"/>
    <property type="match status" value="2"/>
</dbReference>
<dbReference type="Proteomes" id="UP000738359">
    <property type="component" value="Unassembled WGS sequence"/>
</dbReference>
<feature type="region of interest" description="Disordered" evidence="10">
    <location>
        <begin position="40"/>
        <end position="127"/>
    </location>
</feature>
<dbReference type="OrthoDB" id="6365676at2759"/>
<keyword evidence="3" id="KW-0677">Repeat</keyword>
<evidence type="ECO:0000256" key="4">
    <source>
        <dbReference type="ARBA" id="ARBA00022771"/>
    </source>
</evidence>
<dbReference type="InterPro" id="IPR051061">
    <property type="entry name" value="Zinc_finger_trans_reg"/>
</dbReference>
<dbReference type="SMART" id="SM00355">
    <property type="entry name" value="ZnF_C2H2"/>
    <property type="match status" value="2"/>
</dbReference>
<evidence type="ECO:0000256" key="1">
    <source>
        <dbReference type="ARBA" id="ARBA00004123"/>
    </source>
</evidence>
<keyword evidence="13" id="KW-1185">Reference proteome</keyword>
<feature type="compositionally biased region" description="Low complexity" evidence="10">
    <location>
        <begin position="45"/>
        <end position="69"/>
    </location>
</feature>
<comment type="subcellular location">
    <subcellularLocation>
        <location evidence="1">Nucleus</location>
    </subcellularLocation>
</comment>
<reference evidence="12" key="1">
    <citation type="journal article" date="2020" name="Fungal Divers.">
        <title>Resolving the Mortierellaceae phylogeny through synthesis of multi-gene phylogenetics and phylogenomics.</title>
        <authorList>
            <person name="Vandepol N."/>
            <person name="Liber J."/>
            <person name="Desiro A."/>
            <person name="Na H."/>
            <person name="Kennedy M."/>
            <person name="Barry K."/>
            <person name="Grigoriev I.V."/>
            <person name="Miller A.N."/>
            <person name="O'Donnell K."/>
            <person name="Stajich J.E."/>
            <person name="Bonito G."/>
        </authorList>
    </citation>
    <scope>NUCLEOTIDE SEQUENCE</scope>
    <source>
        <strain evidence="12">CK1249</strain>
    </source>
</reference>
<dbReference type="GO" id="GO:0000981">
    <property type="term" value="F:DNA-binding transcription factor activity, RNA polymerase II-specific"/>
    <property type="evidence" value="ECO:0007669"/>
    <property type="project" value="UniProtKB-ARBA"/>
</dbReference>
<evidence type="ECO:0000259" key="11">
    <source>
        <dbReference type="PROSITE" id="PS50157"/>
    </source>
</evidence>
<dbReference type="GO" id="GO:0000978">
    <property type="term" value="F:RNA polymerase II cis-regulatory region sequence-specific DNA binding"/>
    <property type="evidence" value="ECO:0007669"/>
    <property type="project" value="UniProtKB-ARBA"/>
</dbReference>
<evidence type="ECO:0000256" key="2">
    <source>
        <dbReference type="ARBA" id="ARBA00022723"/>
    </source>
</evidence>
<dbReference type="InterPro" id="IPR036236">
    <property type="entry name" value="Znf_C2H2_sf"/>
</dbReference>
<keyword evidence="7" id="KW-0804">Transcription</keyword>
<dbReference type="AlphaFoldDB" id="A0A9P6LVK5"/>
<name>A0A9P6LVK5_MORAP</name>
<evidence type="ECO:0000256" key="5">
    <source>
        <dbReference type="ARBA" id="ARBA00022833"/>
    </source>
</evidence>
<dbReference type="PROSITE" id="PS00028">
    <property type="entry name" value="ZINC_FINGER_C2H2_1"/>
    <property type="match status" value="2"/>
</dbReference>
<feature type="domain" description="C2H2-type" evidence="11">
    <location>
        <begin position="300"/>
        <end position="330"/>
    </location>
</feature>
<dbReference type="Pfam" id="PF00096">
    <property type="entry name" value="zf-C2H2"/>
    <property type="match status" value="2"/>
</dbReference>